<proteinExistence type="predicted"/>
<reference evidence="1 2" key="1">
    <citation type="submission" date="2017-03" db="EMBL/GenBank/DDBJ databases">
        <authorList>
            <person name="Afonso C.L."/>
            <person name="Miller P.J."/>
            <person name="Scott M.A."/>
            <person name="Spackman E."/>
            <person name="Goraichik I."/>
            <person name="Dimitrov K.M."/>
            <person name="Suarez D.L."/>
            <person name="Swayne D.E."/>
        </authorList>
    </citation>
    <scope>NUCLEOTIDE SEQUENCE [LARGE SCALE GENOMIC DNA]</scope>
    <source>
        <strain evidence="1">PRJEB14757</strain>
    </source>
</reference>
<dbReference type="EMBL" id="FWEV01000239">
    <property type="protein sequence ID" value="SLM31421.1"/>
    <property type="molecule type" value="Genomic_DNA"/>
</dbReference>
<organism evidence="1 2">
    <name type="scientific">Desulfamplus magnetovallimortis</name>
    <dbReference type="NCBI Taxonomy" id="1246637"/>
    <lineage>
        <taxon>Bacteria</taxon>
        <taxon>Pseudomonadati</taxon>
        <taxon>Thermodesulfobacteriota</taxon>
        <taxon>Desulfobacteria</taxon>
        <taxon>Desulfobacterales</taxon>
        <taxon>Desulfobacteraceae</taxon>
        <taxon>Desulfamplus</taxon>
    </lineage>
</organism>
<accession>A0A1W1HFY4</accession>
<dbReference type="STRING" id="1246637.MTBBW1_3130001"/>
<dbReference type="Proteomes" id="UP000191931">
    <property type="component" value="Unassembled WGS sequence"/>
</dbReference>
<name>A0A1W1HFY4_9BACT</name>
<keyword evidence="2" id="KW-1185">Reference proteome</keyword>
<protein>
    <recommendedName>
        <fullName evidence="3">Transposase</fullName>
    </recommendedName>
</protein>
<evidence type="ECO:0000313" key="1">
    <source>
        <dbReference type="EMBL" id="SLM31421.1"/>
    </source>
</evidence>
<dbReference type="AlphaFoldDB" id="A0A1W1HFY4"/>
<evidence type="ECO:0000313" key="2">
    <source>
        <dbReference type="Proteomes" id="UP000191931"/>
    </source>
</evidence>
<evidence type="ECO:0008006" key="3">
    <source>
        <dbReference type="Google" id="ProtNLM"/>
    </source>
</evidence>
<sequence>MQPAPVKAQNIRRMASLERPKEDVVKEIVKDAGNRDPHKNRHWVVVMDGALNLWTLVAVVLKGIDYTGILDIIHVVEYLWDAANALDKDKSMDRHKWVYVRLLSILDGNVGRVIGGLKQIITKNKKKLTKNQIEELEKVITYFNNHKQWMQYDKYLEAGYPIGSGVVESSCGHTVKSRMEGTGRRWSIKGAESILLLRSLYTSHDWDSYWRSHMIFQREKLYKKISTLSHNTADDYEYETAVAMA</sequence>
<gene>
    <name evidence="1" type="ORF">MTBBW1_3130001</name>
</gene>